<dbReference type="Proteomes" id="UP000054911">
    <property type="component" value="Unassembled WGS sequence"/>
</dbReference>
<accession>A0A158ALE0</accession>
<dbReference type="AlphaFoldDB" id="A0A158ALE0"/>
<evidence type="ECO:0000313" key="1">
    <source>
        <dbReference type="EMBL" id="SAK58602.1"/>
    </source>
</evidence>
<dbReference type="PANTHER" id="PTHR36152">
    <property type="entry name" value="CYTOPLASMIC PROTEIN-RELATED"/>
    <property type="match status" value="1"/>
</dbReference>
<dbReference type="InterPro" id="IPR008514">
    <property type="entry name" value="T6SS_Hcp"/>
</dbReference>
<comment type="caution">
    <text evidence="1">The sequence shown here is derived from an EMBL/GenBank/DDBJ whole genome shotgun (WGS) entry which is preliminary data.</text>
</comment>
<dbReference type="InterPro" id="IPR036624">
    <property type="entry name" value="Hcp1-lik_sf"/>
</dbReference>
<dbReference type="OrthoDB" id="5066999at2"/>
<dbReference type="Gene3D" id="2.30.110.20">
    <property type="entry name" value="Hcp1-like"/>
    <property type="match status" value="1"/>
</dbReference>
<protein>
    <submittedName>
        <fullName evidence="1">Hcp1 family type VI secretion system effector</fullName>
    </submittedName>
</protein>
<dbReference type="EMBL" id="FCOE02000006">
    <property type="protein sequence ID" value="SAK58602.1"/>
    <property type="molecule type" value="Genomic_DNA"/>
</dbReference>
<name>A0A158ALE0_9BURK</name>
<dbReference type="STRING" id="1777141.AWB80_02433"/>
<dbReference type="PANTHER" id="PTHR36152:SF5">
    <property type="entry name" value="PROTEIN HCP1"/>
    <property type="match status" value="1"/>
</dbReference>
<gene>
    <name evidence="1" type="ORF">AWB80_02433</name>
</gene>
<organism evidence="1 2">
    <name type="scientific">Caballeronia pedi</name>
    <dbReference type="NCBI Taxonomy" id="1777141"/>
    <lineage>
        <taxon>Bacteria</taxon>
        <taxon>Pseudomonadati</taxon>
        <taxon>Pseudomonadota</taxon>
        <taxon>Betaproteobacteria</taxon>
        <taxon>Burkholderiales</taxon>
        <taxon>Burkholderiaceae</taxon>
        <taxon>Caballeronia</taxon>
    </lineage>
</organism>
<dbReference type="SUPFAM" id="SSF141452">
    <property type="entry name" value="Hcp1-like"/>
    <property type="match status" value="1"/>
</dbReference>
<dbReference type="RefSeq" id="WP_061174914.1">
    <property type="nucleotide sequence ID" value="NZ_FCOE02000006.1"/>
</dbReference>
<keyword evidence="2" id="KW-1185">Reference proteome</keyword>
<dbReference type="Pfam" id="PF05638">
    <property type="entry name" value="T6SS_HCP"/>
    <property type="match status" value="1"/>
</dbReference>
<proteinExistence type="predicted"/>
<reference evidence="1" key="1">
    <citation type="submission" date="2016-01" db="EMBL/GenBank/DDBJ databases">
        <authorList>
            <person name="Peeters C."/>
        </authorList>
    </citation>
    <scope>NUCLEOTIDE SEQUENCE [LARGE SCALE GENOMIC DNA]</scope>
    <source>
        <strain evidence="1">LMG 29323</strain>
    </source>
</reference>
<sequence length="160" mass="17205">MAQDIFLNLSGIAGEALDAAHAQQIDVLNWEWAVSQPSSTHVGQGGGAGKAQVDDLVFEHYVDRASPNLMIYSLTGKHIPTATLTVRKAGGAPLEYLTIKMHDVIVTRVAPHAQPSMTAAREEVALSFARVEQEYVVQSPNGGSAGTVRMAFDIKKNCEF</sequence>
<evidence type="ECO:0000313" key="2">
    <source>
        <dbReference type="Proteomes" id="UP000054911"/>
    </source>
</evidence>
<dbReference type="InterPro" id="IPR053165">
    <property type="entry name" value="HSI-I_assembly_Hcp1"/>
</dbReference>